<keyword evidence="3" id="KW-1185">Reference proteome</keyword>
<reference evidence="2 3" key="1">
    <citation type="submission" date="2019-03" db="EMBL/GenBank/DDBJ databases">
        <title>First draft genome of Liparis tanakae, snailfish: a comprehensive survey of snailfish specific genes.</title>
        <authorList>
            <person name="Kim W."/>
            <person name="Song I."/>
            <person name="Jeong J.-H."/>
            <person name="Kim D."/>
            <person name="Kim S."/>
            <person name="Ryu S."/>
            <person name="Song J.Y."/>
            <person name="Lee S.K."/>
        </authorList>
    </citation>
    <scope>NUCLEOTIDE SEQUENCE [LARGE SCALE GENOMIC DNA]</scope>
    <source>
        <tissue evidence="2">Muscle</tissue>
    </source>
</reference>
<evidence type="ECO:0000313" key="2">
    <source>
        <dbReference type="EMBL" id="TNN43327.1"/>
    </source>
</evidence>
<dbReference type="EMBL" id="SRLO01000975">
    <property type="protein sequence ID" value="TNN43327.1"/>
    <property type="molecule type" value="Genomic_DNA"/>
</dbReference>
<organism evidence="2 3">
    <name type="scientific">Liparis tanakae</name>
    <name type="common">Tanaka's snailfish</name>
    <dbReference type="NCBI Taxonomy" id="230148"/>
    <lineage>
        <taxon>Eukaryota</taxon>
        <taxon>Metazoa</taxon>
        <taxon>Chordata</taxon>
        <taxon>Craniata</taxon>
        <taxon>Vertebrata</taxon>
        <taxon>Euteleostomi</taxon>
        <taxon>Actinopterygii</taxon>
        <taxon>Neopterygii</taxon>
        <taxon>Teleostei</taxon>
        <taxon>Neoteleostei</taxon>
        <taxon>Acanthomorphata</taxon>
        <taxon>Eupercaria</taxon>
        <taxon>Perciformes</taxon>
        <taxon>Cottioidei</taxon>
        <taxon>Cottales</taxon>
        <taxon>Liparidae</taxon>
        <taxon>Liparis</taxon>
    </lineage>
</organism>
<dbReference type="Proteomes" id="UP000314294">
    <property type="component" value="Unassembled WGS sequence"/>
</dbReference>
<evidence type="ECO:0000313" key="3">
    <source>
        <dbReference type="Proteomes" id="UP000314294"/>
    </source>
</evidence>
<proteinExistence type="predicted"/>
<gene>
    <name evidence="2" type="ORF">EYF80_046483</name>
</gene>
<sequence length="88" mass="9195">MGLIVLPLRTENTAASLLGVEPRGGRRPGEARRFPLFGHFPSHCHGRTRLAAGVAGKSRRVGAKGQAKRSGVDPPGEDEGKRKGGGGK</sequence>
<comment type="caution">
    <text evidence="2">The sequence shown here is derived from an EMBL/GenBank/DDBJ whole genome shotgun (WGS) entry which is preliminary data.</text>
</comment>
<name>A0A4Z2FQ29_9TELE</name>
<accession>A0A4Z2FQ29</accession>
<feature type="region of interest" description="Disordered" evidence="1">
    <location>
        <begin position="53"/>
        <end position="88"/>
    </location>
</feature>
<dbReference type="AlphaFoldDB" id="A0A4Z2FQ29"/>
<protein>
    <submittedName>
        <fullName evidence="2">Uncharacterized protein</fullName>
    </submittedName>
</protein>
<evidence type="ECO:0000256" key="1">
    <source>
        <dbReference type="SAM" id="MobiDB-lite"/>
    </source>
</evidence>